<feature type="binding site" evidence="1">
    <location>
        <begin position="155"/>
        <end position="156"/>
    </location>
    <ligand>
        <name>S-adenosyl-L-methionine</name>
        <dbReference type="ChEBI" id="CHEBI:59789"/>
    </ligand>
</feature>
<reference evidence="2" key="1">
    <citation type="journal article" date="2021" name="PeerJ">
        <title>Extensive microbial diversity within the chicken gut microbiome revealed by metagenomics and culture.</title>
        <authorList>
            <person name="Gilroy R."/>
            <person name="Ravi A."/>
            <person name="Getino M."/>
            <person name="Pursley I."/>
            <person name="Horton D.L."/>
            <person name="Alikhan N.F."/>
            <person name="Baker D."/>
            <person name="Gharbi K."/>
            <person name="Hall N."/>
            <person name="Watson M."/>
            <person name="Adriaenssens E.M."/>
            <person name="Foster-Nyarko E."/>
            <person name="Jarju S."/>
            <person name="Secka A."/>
            <person name="Antonio M."/>
            <person name="Oren A."/>
            <person name="Chaudhuri R.R."/>
            <person name="La Ragione R."/>
            <person name="Hildebrand F."/>
            <person name="Pallen M.J."/>
        </authorList>
    </citation>
    <scope>NUCLEOTIDE SEQUENCE</scope>
    <source>
        <strain evidence="2">ChiHjej13B12-9602</strain>
    </source>
</reference>
<dbReference type="Pfam" id="PF04445">
    <property type="entry name" value="SAM_MT"/>
    <property type="match status" value="1"/>
</dbReference>
<dbReference type="HAMAP" id="MF_01523">
    <property type="entry name" value="16SrRNA_methyltr_J"/>
    <property type="match status" value="1"/>
</dbReference>
<dbReference type="SUPFAM" id="SSF53335">
    <property type="entry name" value="S-adenosyl-L-methionine-dependent methyltransferases"/>
    <property type="match status" value="1"/>
</dbReference>
<comment type="caution">
    <text evidence="1">Lacks conserved residue(s) required for the propagation of feature annotation.</text>
</comment>
<evidence type="ECO:0000313" key="2">
    <source>
        <dbReference type="EMBL" id="HJG37928.1"/>
    </source>
</evidence>
<comment type="subcellular location">
    <subcellularLocation>
        <location evidence="1">Cytoplasm</location>
    </subcellularLocation>
</comment>
<dbReference type="EMBL" id="DYUZ01000031">
    <property type="protein sequence ID" value="HJG37928.1"/>
    <property type="molecule type" value="Genomic_DNA"/>
</dbReference>
<keyword evidence="1" id="KW-0963">Cytoplasm</keyword>
<dbReference type="PANTHER" id="PTHR36112:SF1">
    <property type="entry name" value="RIBOSOMAL RNA SMALL SUBUNIT METHYLTRANSFERASE J"/>
    <property type="match status" value="1"/>
</dbReference>
<dbReference type="Proteomes" id="UP000753256">
    <property type="component" value="Unassembled WGS sequence"/>
</dbReference>
<accession>A0A921IUV9</accession>
<proteinExistence type="inferred from homology"/>
<dbReference type="GO" id="GO:0005737">
    <property type="term" value="C:cytoplasm"/>
    <property type="evidence" value="ECO:0007669"/>
    <property type="project" value="UniProtKB-SubCell"/>
</dbReference>
<comment type="function">
    <text evidence="1">Specifically methylates the guanosine in position 1516 of 16S rRNA.</text>
</comment>
<keyword evidence="1 2" id="KW-0489">Methyltransferase</keyword>
<keyword evidence="1" id="KW-0808">Transferase</keyword>
<dbReference type="EC" id="2.1.1.242" evidence="1"/>
<feature type="binding site" evidence="1">
    <location>
        <position position="208"/>
    </location>
    <ligand>
        <name>S-adenosyl-L-methionine</name>
        <dbReference type="ChEBI" id="CHEBI:59789"/>
    </ligand>
</feature>
<evidence type="ECO:0000313" key="3">
    <source>
        <dbReference type="Proteomes" id="UP000753256"/>
    </source>
</evidence>
<comment type="catalytic activity">
    <reaction evidence="1">
        <text>guanosine(1516) in 16S rRNA + S-adenosyl-L-methionine = N(2)-methylguanosine(1516) in 16S rRNA + S-adenosyl-L-homocysteine + H(+)</text>
        <dbReference type="Rhea" id="RHEA:43220"/>
        <dbReference type="Rhea" id="RHEA-COMP:10412"/>
        <dbReference type="Rhea" id="RHEA-COMP:10413"/>
        <dbReference type="ChEBI" id="CHEBI:15378"/>
        <dbReference type="ChEBI" id="CHEBI:57856"/>
        <dbReference type="ChEBI" id="CHEBI:59789"/>
        <dbReference type="ChEBI" id="CHEBI:74269"/>
        <dbReference type="ChEBI" id="CHEBI:74481"/>
        <dbReference type="EC" id="2.1.1.242"/>
    </reaction>
</comment>
<evidence type="ECO:0000256" key="1">
    <source>
        <dbReference type="HAMAP-Rule" id="MF_01523"/>
    </source>
</evidence>
<reference evidence="2" key="2">
    <citation type="submission" date="2021-09" db="EMBL/GenBank/DDBJ databases">
        <authorList>
            <person name="Gilroy R."/>
        </authorList>
    </citation>
    <scope>NUCLEOTIDE SEQUENCE</scope>
    <source>
        <strain evidence="2">ChiHjej13B12-9602</strain>
    </source>
</reference>
<keyword evidence="1" id="KW-0949">S-adenosyl-L-methionine</keyword>
<sequence>MAEHEASAEELGAMSAPLEGEASSVATASAGTSGPAAAIACVVEDPGAAPGAAARLSHRLGVPLEHGLAQVDQGAAALLVDGQGVSLVRDGMRLKGDLERMARRIRPDALGRELLVRAARIKGGSESLTAVDATAGLGEDALLLAAAGFSVTLCERDPVIAALLRDSLDRAAASTVLARAVERMRLVEGDSVDVLHRLDASPDVVLLDPMFPGGKRAAAKKKLQLIQTLEAPCDDEGQLVAAAMAAGPRKVVIKRPAKGPWLAGIEPDYSLCGKAVRYDCLVAPRYGRHRGAC</sequence>
<keyword evidence="1" id="KW-0698">rRNA processing</keyword>
<dbReference type="GO" id="GO:0008990">
    <property type="term" value="F:rRNA (guanine-N2-)-methyltransferase activity"/>
    <property type="evidence" value="ECO:0007669"/>
    <property type="project" value="UniProtKB-UniRule"/>
</dbReference>
<gene>
    <name evidence="1" type="primary">rsmJ</name>
    <name evidence="2" type="ORF">K8V70_08755</name>
</gene>
<dbReference type="AlphaFoldDB" id="A0A921IUV9"/>
<name>A0A921IUV9_9ACTN</name>
<comment type="similarity">
    <text evidence="1">Belongs to the methyltransferase superfamily. RsmJ family.</text>
</comment>
<dbReference type="RefSeq" id="WP_273191042.1">
    <property type="nucleotide sequence ID" value="NZ_DYUZ01000031.1"/>
</dbReference>
<organism evidence="2 3">
    <name type="scientific">Enorma phocaeensis</name>
    <dbReference type="NCBI Taxonomy" id="1871019"/>
    <lineage>
        <taxon>Bacteria</taxon>
        <taxon>Bacillati</taxon>
        <taxon>Actinomycetota</taxon>
        <taxon>Coriobacteriia</taxon>
        <taxon>Coriobacteriales</taxon>
        <taxon>Coriobacteriaceae</taxon>
        <taxon>Enorma</taxon>
    </lineage>
</organism>
<dbReference type="InterPro" id="IPR029063">
    <property type="entry name" value="SAM-dependent_MTases_sf"/>
</dbReference>
<protein>
    <recommendedName>
        <fullName evidence="1">Ribosomal RNA small subunit methyltransferase J</fullName>
        <ecNumber evidence="1">2.1.1.242</ecNumber>
    </recommendedName>
    <alternativeName>
        <fullName evidence="1">16S rRNA m2G1516 methyltransferase</fullName>
    </alternativeName>
    <alternativeName>
        <fullName evidence="1">rRNA (guanine-N(2)-)-methyltransferase</fullName>
    </alternativeName>
</protein>
<dbReference type="CDD" id="cd02440">
    <property type="entry name" value="AdoMet_MTases"/>
    <property type="match status" value="1"/>
</dbReference>
<dbReference type="Gene3D" id="3.40.50.150">
    <property type="entry name" value="Vaccinia Virus protein VP39"/>
    <property type="match status" value="1"/>
</dbReference>
<comment type="caution">
    <text evidence="2">The sequence shown here is derived from an EMBL/GenBank/DDBJ whole genome shotgun (WGS) entry which is preliminary data.</text>
</comment>
<dbReference type="InterPro" id="IPR007536">
    <property type="entry name" value="16SrRNA_methylTrfase_J"/>
</dbReference>
<dbReference type="PANTHER" id="PTHR36112">
    <property type="entry name" value="RIBOSOMAL RNA SMALL SUBUNIT METHYLTRANSFERASE J"/>
    <property type="match status" value="1"/>
</dbReference>